<dbReference type="Proteomes" id="UP000181941">
    <property type="component" value="Unassembled WGS sequence"/>
</dbReference>
<proteinExistence type="predicted"/>
<name>A0A1J4UC91_9BACT</name>
<reference evidence="1 2" key="1">
    <citation type="journal article" date="2016" name="Environ. Microbiol.">
        <title>Genomic resolution of a cold subsurface aquifer community provides metabolic insights for novel microbes adapted to high CO concentrations.</title>
        <authorList>
            <person name="Probst A.J."/>
            <person name="Castelle C.J."/>
            <person name="Singh A."/>
            <person name="Brown C.T."/>
            <person name="Anantharaman K."/>
            <person name="Sharon I."/>
            <person name="Hug L.A."/>
            <person name="Burstein D."/>
            <person name="Emerson J.B."/>
            <person name="Thomas B.C."/>
            <person name="Banfield J.F."/>
        </authorList>
    </citation>
    <scope>NUCLEOTIDE SEQUENCE [LARGE SCALE GENOMIC DNA]</scope>
    <source>
        <strain evidence="1">CG1_02_32_51</strain>
    </source>
</reference>
<dbReference type="AlphaFoldDB" id="A0A1J4UC91"/>
<organism evidence="1 2">
    <name type="scientific">Candidatus Magasanikbacteria bacterium CG1_02_32_51</name>
    <dbReference type="NCBI Taxonomy" id="1805238"/>
    <lineage>
        <taxon>Bacteria</taxon>
        <taxon>Candidatus Magasanikiibacteriota</taxon>
    </lineage>
</organism>
<evidence type="ECO:0000313" key="2">
    <source>
        <dbReference type="Proteomes" id="UP000181941"/>
    </source>
</evidence>
<accession>A0A1J4UC91</accession>
<comment type="caution">
    <text evidence="1">The sequence shown here is derived from an EMBL/GenBank/DDBJ whole genome shotgun (WGS) entry which is preliminary data.</text>
</comment>
<dbReference type="EMBL" id="MNVC01000015">
    <property type="protein sequence ID" value="OIO19855.1"/>
    <property type="molecule type" value="Genomic_DNA"/>
</dbReference>
<protein>
    <submittedName>
        <fullName evidence="1">Uncharacterized protein</fullName>
    </submittedName>
</protein>
<gene>
    <name evidence="1" type="ORF">AUJ23_01460</name>
</gene>
<sequence>MKRYLNQKGYKLKPEEARQMLDQLQKLFGSIGEEVPQTTPRQPRRLQDAICVSYRFLSPLMGQEFEVCLNTLKGRVSVMIIPPYGNMINAKKEDQVKLAIDQVRTLLELENGIFKNKQDKVLS</sequence>
<evidence type="ECO:0000313" key="1">
    <source>
        <dbReference type="EMBL" id="OIO19855.1"/>
    </source>
</evidence>